<protein>
    <submittedName>
        <fullName evidence="8">Transcription antiterminator LacT</fullName>
    </submittedName>
</protein>
<evidence type="ECO:0000259" key="7">
    <source>
        <dbReference type="PROSITE" id="PS51372"/>
    </source>
</evidence>
<evidence type="ECO:0000256" key="5">
    <source>
        <dbReference type="ARBA" id="ARBA00023163"/>
    </source>
</evidence>
<dbReference type="PATRIC" id="fig|1886670.3.peg.3061"/>
<reference evidence="8 9" key="1">
    <citation type="submission" date="2016-08" db="EMBL/GenBank/DDBJ databases">
        <title>Genome sequencing of Paenibacillus sp. TI45-13ar, isolated from Korean traditional nuruk.</title>
        <authorList>
            <person name="Kim S.-J."/>
        </authorList>
    </citation>
    <scope>NUCLEOTIDE SEQUENCE [LARGE SCALE GENOMIC DNA]</scope>
    <source>
        <strain evidence="8 9">TI45-13ar</strain>
    </source>
</reference>
<keyword evidence="1" id="KW-0677">Repeat</keyword>
<dbReference type="RefSeq" id="WP_069328412.1">
    <property type="nucleotide sequence ID" value="NZ_MDER01000051.1"/>
</dbReference>
<evidence type="ECO:0000256" key="6">
    <source>
        <dbReference type="ARBA" id="ARBA00038510"/>
    </source>
</evidence>
<dbReference type="GO" id="GO:0045893">
    <property type="term" value="P:positive regulation of DNA-templated transcription"/>
    <property type="evidence" value="ECO:0007669"/>
    <property type="project" value="InterPro"/>
</dbReference>
<dbReference type="PROSITE" id="PS51372">
    <property type="entry name" value="PRD_2"/>
    <property type="match status" value="2"/>
</dbReference>
<keyword evidence="4" id="KW-0010">Activator</keyword>
<evidence type="ECO:0000256" key="3">
    <source>
        <dbReference type="ARBA" id="ARBA00023015"/>
    </source>
</evidence>
<accession>A0A1E3L1A3</accession>
<dbReference type="InterPro" id="IPR011608">
    <property type="entry name" value="PRD"/>
</dbReference>
<feature type="domain" description="PRD" evidence="7">
    <location>
        <begin position="65"/>
        <end position="170"/>
    </location>
</feature>
<gene>
    <name evidence="8" type="ORF">PTI45_03013</name>
</gene>
<dbReference type="Pfam" id="PF03123">
    <property type="entry name" value="CAT_RBD"/>
    <property type="match status" value="1"/>
</dbReference>
<keyword evidence="3" id="KW-0805">Transcription regulation</keyword>
<dbReference type="Gene3D" id="1.10.1790.10">
    <property type="entry name" value="PRD domain"/>
    <property type="match status" value="2"/>
</dbReference>
<dbReference type="Proteomes" id="UP000094578">
    <property type="component" value="Unassembled WGS sequence"/>
</dbReference>
<name>A0A1E3L1A3_9BACL</name>
<dbReference type="SMART" id="SM01061">
    <property type="entry name" value="CAT_RBD"/>
    <property type="match status" value="1"/>
</dbReference>
<dbReference type="GO" id="GO:0003723">
    <property type="term" value="F:RNA binding"/>
    <property type="evidence" value="ECO:0007669"/>
    <property type="project" value="UniProtKB-KW"/>
</dbReference>
<dbReference type="Pfam" id="PF00874">
    <property type="entry name" value="PRD"/>
    <property type="match status" value="2"/>
</dbReference>
<dbReference type="Gene3D" id="2.30.24.10">
    <property type="entry name" value="CAT RNA-binding domain"/>
    <property type="match status" value="1"/>
</dbReference>
<dbReference type="NCBIfam" id="NF046042">
    <property type="entry name" value="LicT"/>
    <property type="match status" value="1"/>
</dbReference>
<evidence type="ECO:0000313" key="9">
    <source>
        <dbReference type="Proteomes" id="UP000094578"/>
    </source>
</evidence>
<keyword evidence="5" id="KW-0804">Transcription</keyword>
<dbReference type="PANTHER" id="PTHR30185:SF15">
    <property type="entry name" value="CRYPTIC BETA-GLUCOSIDE BGL OPERON ANTITERMINATOR"/>
    <property type="match status" value="1"/>
</dbReference>
<evidence type="ECO:0000256" key="2">
    <source>
        <dbReference type="ARBA" id="ARBA00022884"/>
    </source>
</evidence>
<dbReference type="InterPro" id="IPR050661">
    <property type="entry name" value="BglG_antiterminators"/>
</dbReference>
<organism evidence="8 9">
    <name type="scientific">Paenibacillus nuruki</name>
    <dbReference type="NCBI Taxonomy" id="1886670"/>
    <lineage>
        <taxon>Bacteria</taxon>
        <taxon>Bacillati</taxon>
        <taxon>Bacillota</taxon>
        <taxon>Bacilli</taxon>
        <taxon>Bacillales</taxon>
        <taxon>Paenibacillaceae</taxon>
        <taxon>Paenibacillus</taxon>
    </lineage>
</organism>
<dbReference type="InterPro" id="IPR004341">
    <property type="entry name" value="CAT_RNA-bd_dom"/>
</dbReference>
<dbReference type="PANTHER" id="PTHR30185">
    <property type="entry name" value="CRYPTIC BETA-GLUCOSIDE BGL OPERON ANTITERMINATOR"/>
    <property type="match status" value="1"/>
</dbReference>
<evidence type="ECO:0000313" key="8">
    <source>
        <dbReference type="EMBL" id="ODP27558.1"/>
    </source>
</evidence>
<comment type="caution">
    <text evidence="8">The sequence shown here is derived from an EMBL/GenBank/DDBJ whole genome shotgun (WGS) entry which is preliminary data.</text>
</comment>
<keyword evidence="2" id="KW-0694">RNA-binding</keyword>
<sequence>MKIAQVLNNNVVTVINASEQELVVMGRGIGFKKHPGDLVDETKVEKVFKLENREVSQKLMTLLSDIPIEYVDCSDEIIRYAQTILGSKLHDSIYISLTDHIHFAIERYRQGIEIRNAILWEIKKLYRKEYVIGMKALQMIEDKLGVELTEDEGGFIALHFVNSQLNGEMSETISMTNIVKDVLRIVTRHYVFEMDEESLSYFRFLTHLKFFAQRVLHDTVSDSGDNSLHDMVKVQYPKAYACAQKIESYTSKIHQRSLSKDELLYLTIHIERITKAEQTERSEG</sequence>
<evidence type="ECO:0000256" key="1">
    <source>
        <dbReference type="ARBA" id="ARBA00022737"/>
    </source>
</evidence>
<comment type="similarity">
    <text evidence="6">Belongs to the transcriptional antiterminator BglG family.</text>
</comment>
<dbReference type="InterPro" id="IPR001550">
    <property type="entry name" value="Transcrpt_antitermin_CS"/>
</dbReference>
<keyword evidence="9" id="KW-1185">Reference proteome</keyword>
<feature type="domain" description="PRD" evidence="7">
    <location>
        <begin position="171"/>
        <end position="280"/>
    </location>
</feature>
<dbReference type="AlphaFoldDB" id="A0A1E3L1A3"/>
<dbReference type="STRING" id="1886670.PTI45_03013"/>
<proteinExistence type="inferred from homology"/>
<dbReference type="SUPFAM" id="SSF63520">
    <property type="entry name" value="PTS-regulatory domain, PRD"/>
    <property type="match status" value="2"/>
</dbReference>
<dbReference type="EMBL" id="MDER01000051">
    <property type="protein sequence ID" value="ODP27558.1"/>
    <property type="molecule type" value="Genomic_DNA"/>
</dbReference>
<dbReference type="PROSITE" id="PS00654">
    <property type="entry name" value="PRD_1"/>
    <property type="match status" value="1"/>
</dbReference>
<dbReference type="InterPro" id="IPR036634">
    <property type="entry name" value="PRD_sf"/>
</dbReference>
<dbReference type="InterPro" id="IPR036650">
    <property type="entry name" value="CAT_RNA-bd_dom_sf"/>
</dbReference>
<dbReference type="SUPFAM" id="SSF50151">
    <property type="entry name" value="SacY-like RNA-binding domain"/>
    <property type="match status" value="1"/>
</dbReference>
<evidence type="ECO:0000256" key="4">
    <source>
        <dbReference type="ARBA" id="ARBA00023159"/>
    </source>
</evidence>